<organism evidence="1 2">
    <name type="scientific">Pseudo-nitzschia multistriata</name>
    <dbReference type="NCBI Taxonomy" id="183589"/>
    <lineage>
        <taxon>Eukaryota</taxon>
        <taxon>Sar</taxon>
        <taxon>Stramenopiles</taxon>
        <taxon>Ochrophyta</taxon>
        <taxon>Bacillariophyta</taxon>
        <taxon>Bacillariophyceae</taxon>
        <taxon>Bacillariophycidae</taxon>
        <taxon>Bacillariales</taxon>
        <taxon>Bacillariaceae</taxon>
        <taxon>Pseudo-nitzschia</taxon>
    </lineage>
</organism>
<name>A0A448ZDD5_9STRA</name>
<protein>
    <submittedName>
        <fullName evidence="1">Uncharacterized protein</fullName>
    </submittedName>
</protein>
<gene>
    <name evidence="1" type="ORF">PSNMU_V1.4_AUG-EV-PASAV3_0069280</name>
</gene>
<accession>A0A448ZDD5</accession>
<dbReference type="EMBL" id="CAACVS010000256">
    <property type="protein sequence ID" value="VEU40059.1"/>
    <property type="molecule type" value="Genomic_DNA"/>
</dbReference>
<reference evidence="1 2" key="1">
    <citation type="submission" date="2019-01" db="EMBL/GenBank/DDBJ databases">
        <authorList>
            <person name="Ferrante I. M."/>
        </authorList>
    </citation>
    <scope>NUCLEOTIDE SEQUENCE [LARGE SCALE GENOMIC DNA]</scope>
    <source>
        <strain evidence="1 2">B856</strain>
    </source>
</reference>
<dbReference type="AlphaFoldDB" id="A0A448ZDD5"/>
<keyword evidence="2" id="KW-1185">Reference proteome</keyword>
<evidence type="ECO:0000313" key="2">
    <source>
        <dbReference type="Proteomes" id="UP000291116"/>
    </source>
</evidence>
<dbReference type="Proteomes" id="UP000291116">
    <property type="component" value="Unassembled WGS sequence"/>
</dbReference>
<dbReference type="OrthoDB" id="39715at2759"/>
<proteinExistence type="predicted"/>
<evidence type="ECO:0000313" key="1">
    <source>
        <dbReference type="EMBL" id="VEU40059.1"/>
    </source>
</evidence>
<sequence>MWSQSPKPEDTTIEDGYLYGFQFPRDFAGNSSAISYFQIGSFIRDFQSITPPVMTNNGMSAYWGVSRSGFRGWTPKRFSRARDVSVGFTRNEDFPGQPVWAPPTLSDDGLEPFLFGGSAAREFVKMSWDFRERIVVPTGGYVKTKAIIDGDSRVVYYMESDNGILHSADFDDVDDIWTVPFNFTVDGEMALTPRSDVLIAADSKGAITALQVADIPVTDAPSQLPSDGPSLAPTMRPTISAAPSVYVAVPTEVPTAAPLAPDTEAPVTVQLPSATAAPVATPVVAPTSSSATLSCFIASAAVIVAAMLV</sequence>